<accession>A0A175VWF7</accession>
<evidence type="ECO:0000313" key="2">
    <source>
        <dbReference type="EMBL" id="KXX77702.1"/>
    </source>
</evidence>
<dbReference type="SUPFAM" id="SSF52540">
    <property type="entry name" value="P-loop containing nucleoside triphosphate hydrolases"/>
    <property type="match status" value="1"/>
</dbReference>
<reference evidence="1 3" key="3">
    <citation type="submission" date="2016-01" db="EMBL/GenBank/DDBJ databases">
        <title>Madurella mycetomatis genome sequencing.</title>
        <authorList>
            <person name="Van De Sande W."/>
        </authorList>
    </citation>
    <scope>NUCLEOTIDE SEQUENCE [LARGE SCALE GENOMIC DNA]</scope>
    <source>
        <strain evidence="1">Mm55</strain>
        <strain evidence="3">mm55</strain>
    </source>
</reference>
<organism evidence="1 3">
    <name type="scientific">Madurella mycetomatis</name>
    <dbReference type="NCBI Taxonomy" id="100816"/>
    <lineage>
        <taxon>Eukaryota</taxon>
        <taxon>Fungi</taxon>
        <taxon>Dikarya</taxon>
        <taxon>Ascomycota</taxon>
        <taxon>Pezizomycotina</taxon>
        <taxon>Sordariomycetes</taxon>
        <taxon>Sordariomycetidae</taxon>
        <taxon>Sordariales</taxon>
        <taxon>Sordariales incertae sedis</taxon>
        <taxon>Madurella</taxon>
    </lineage>
</organism>
<reference evidence="3" key="1">
    <citation type="submission" date="2015-06" db="EMBL/GenBank/DDBJ databases">
        <authorList>
            <person name="van de Sande W.W.J."/>
        </authorList>
    </citation>
    <scope>NUCLEOTIDE SEQUENCE [LARGE SCALE GENOMIC DNA]</scope>
    <source>
        <strain evidence="3">mm55</strain>
    </source>
</reference>
<protein>
    <submittedName>
        <fullName evidence="1">ATP-dependent kinase YFH7</fullName>
    </submittedName>
</protein>
<gene>
    <name evidence="2" type="ORF">MMYC01_203154</name>
    <name evidence="1" type="ORF">MMYC01_205347</name>
</gene>
<evidence type="ECO:0000313" key="3">
    <source>
        <dbReference type="Proteomes" id="UP000078237"/>
    </source>
</evidence>
<dbReference type="STRING" id="100816.A0A175VWF7"/>
<comment type="caution">
    <text evidence="1">The sequence shown here is derived from an EMBL/GenBank/DDBJ whole genome shotgun (WGS) entry which is preliminary data.</text>
</comment>
<dbReference type="AlphaFoldDB" id="A0A175VWF7"/>
<keyword evidence="3" id="KW-1185">Reference proteome</keyword>
<dbReference type="Gene3D" id="3.40.50.300">
    <property type="entry name" value="P-loop containing nucleotide triphosphate hydrolases"/>
    <property type="match status" value="1"/>
</dbReference>
<dbReference type="PANTHER" id="PTHR10285">
    <property type="entry name" value="URIDINE KINASE"/>
    <property type="match status" value="1"/>
</dbReference>
<sequence>MDEQMNRLVDKAWNTFLETPENKRLLIAIGGIPGSGKTTLSKCLTVALNARHASLFPDRPAIAAFVPMDGYHYTRAQLDAMPDPVTAHARRGAAFTFDGEGFLRLVQQLREPLTDETTTIFAPSFDHAIKDPKENDIPVERTHRIVVLEGNYTLLSIAPWSHAASLFHLKIFITADPSIARTRLAARHLAAGLASTPAEADRRAIENDLPNGEEIIRLRIPDVDVVIESLEDDSWLT</sequence>
<proteinExistence type="predicted"/>
<dbReference type="VEuPathDB" id="FungiDB:MMYC01_205347"/>
<reference evidence="1" key="2">
    <citation type="submission" date="2015-06" db="EMBL/GenBank/DDBJ databases">
        <authorList>
            <person name="Hoefler B.C."/>
            <person name="Straight P.D."/>
        </authorList>
    </citation>
    <scope>NUCLEOTIDE SEQUENCE [LARGE SCALE GENOMIC DNA]</scope>
    <source>
        <strain evidence="1">Mm55</strain>
    </source>
</reference>
<dbReference type="EMBL" id="LCTW02000242">
    <property type="protein sequence ID" value="KXX75876.1"/>
    <property type="molecule type" value="Genomic_DNA"/>
</dbReference>
<name>A0A175VWF7_9PEZI</name>
<dbReference type="Proteomes" id="UP000078237">
    <property type="component" value="Unassembled WGS sequence"/>
</dbReference>
<dbReference type="EMBL" id="LCTW02000149">
    <property type="protein sequence ID" value="KXX77702.1"/>
    <property type="molecule type" value="Genomic_DNA"/>
</dbReference>
<keyword evidence="1" id="KW-0808">Transferase</keyword>
<dbReference type="InterPro" id="IPR027417">
    <property type="entry name" value="P-loop_NTPase"/>
</dbReference>
<dbReference type="VEuPathDB" id="FungiDB:MMYC01_203154"/>
<dbReference type="GO" id="GO:0016301">
    <property type="term" value="F:kinase activity"/>
    <property type="evidence" value="ECO:0007669"/>
    <property type="project" value="UniProtKB-KW"/>
</dbReference>
<evidence type="ECO:0000313" key="1">
    <source>
        <dbReference type="EMBL" id="KXX75876.1"/>
    </source>
</evidence>
<keyword evidence="1" id="KW-0418">Kinase</keyword>
<dbReference type="OrthoDB" id="6362633at2759"/>